<sequence>MAVPVSRPLDGTVVRASGRSVAVRVAATRLRALGCAIETAGGPPPPDAPAGLLRVVRAPWLPGDRALPECRIGWSGPVAVPMGGERDVQAACGIMHVHGRATGGPRVLHVDYASVCAGVLAAQAVTAGLLAALRGGPAVRAATSVAQAAALALTQYVAVATTTDTGSGSSRPEPGTARTPPFRSADGVRFEIETFQAETWLRFWTALGAARPDIAAGWTPFQQRFATGTCALPPGLAAAAAALGYPAVRRAAEAAGVSVVTVNDAATPLPPAPASPWRLRPLPAAPSAQAAPRPDGPSRRDGGPLAGIRVAESTNRVQGPLAGHVLGLLGADVVRIEPPGGDPMRGVPPMAGECSARFLALNRGKRVVEADLKSLTGRDEALRLVASSDVFLQNWAPGRAARFGLDAADLAAVHPGLVHAYAGGWADVLLAPQPMGTDYLVQAHTGVAALLTPPGRPPAPTLMTIIDVLGALISAEGVAAGLLGAARTGAGVRVETALADAGRLLRETPAPGARAAGGTAPVVTDLAAMAADPAYAALFETDGAACYSRAPWTFTSPSEHDREER</sequence>
<dbReference type="InterPro" id="IPR023606">
    <property type="entry name" value="CoA-Trfase_III_dom_1_sf"/>
</dbReference>
<dbReference type="GO" id="GO:0016740">
    <property type="term" value="F:transferase activity"/>
    <property type="evidence" value="ECO:0007669"/>
    <property type="project" value="UniProtKB-KW"/>
</dbReference>
<dbReference type="InterPro" id="IPR050509">
    <property type="entry name" value="CoA-transferase_III"/>
</dbReference>
<comment type="caution">
    <text evidence="2">The sequence shown here is derived from an EMBL/GenBank/DDBJ whole genome shotgun (WGS) entry which is preliminary data.</text>
</comment>
<reference evidence="2" key="1">
    <citation type="submission" date="2019-12" db="EMBL/GenBank/DDBJ databases">
        <title>Actinomadura physcomitrii sp. nov., a novel actinomycete isolated from moss [Physcomitrium sphaericum (Ludw) Fuernr].</title>
        <authorList>
            <person name="Zhuang X."/>
        </authorList>
    </citation>
    <scope>NUCLEOTIDE SEQUENCE [LARGE SCALE GENOMIC DNA]</scope>
    <source>
        <strain evidence="2">LD22</strain>
    </source>
</reference>
<feature type="compositionally biased region" description="Low complexity" evidence="1">
    <location>
        <begin position="275"/>
        <end position="293"/>
    </location>
</feature>
<dbReference type="Pfam" id="PF02515">
    <property type="entry name" value="CoA_transf_3"/>
    <property type="match status" value="2"/>
</dbReference>
<dbReference type="PANTHER" id="PTHR48228:SF5">
    <property type="entry name" value="ALPHA-METHYLACYL-COA RACEMASE"/>
    <property type="match status" value="1"/>
</dbReference>
<dbReference type="EMBL" id="WBMS02000004">
    <property type="protein sequence ID" value="MWA00205.1"/>
    <property type="molecule type" value="Genomic_DNA"/>
</dbReference>
<accession>A0A6I4M792</accession>
<dbReference type="SUPFAM" id="SSF89796">
    <property type="entry name" value="CoA-transferase family III (CaiB/BaiF)"/>
    <property type="match status" value="2"/>
</dbReference>
<evidence type="ECO:0000313" key="3">
    <source>
        <dbReference type="Proteomes" id="UP000462055"/>
    </source>
</evidence>
<dbReference type="Proteomes" id="UP000462055">
    <property type="component" value="Unassembled WGS sequence"/>
</dbReference>
<organism evidence="2 3">
    <name type="scientific">Actinomadura physcomitrii</name>
    <dbReference type="NCBI Taxonomy" id="2650748"/>
    <lineage>
        <taxon>Bacteria</taxon>
        <taxon>Bacillati</taxon>
        <taxon>Actinomycetota</taxon>
        <taxon>Actinomycetes</taxon>
        <taxon>Streptosporangiales</taxon>
        <taxon>Thermomonosporaceae</taxon>
        <taxon>Actinomadura</taxon>
    </lineage>
</organism>
<gene>
    <name evidence="2" type="ORF">F8568_007415</name>
</gene>
<name>A0A6I4M792_9ACTN</name>
<dbReference type="PANTHER" id="PTHR48228">
    <property type="entry name" value="SUCCINYL-COA--D-CITRAMALATE COA-TRANSFERASE"/>
    <property type="match status" value="1"/>
</dbReference>
<dbReference type="AlphaFoldDB" id="A0A6I4M792"/>
<feature type="region of interest" description="Disordered" evidence="1">
    <location>
        <begin position="162"/>
        <end position="183"/>
    </location>
</feature>
<keyword evidence="3" id="KW-1185">Reference proteome</keyword>
<dbReference type="InterPro" id="IPR003673">
    <property type="entry name" value="CoA-Trfase_fam_III"/>
</dbReference>
<proteinExistence type="predicted"/>
<protein>
    <submittedName>
        <fullName evidence="2">CoA transferase</fullName>
    </submittedName>
</protein>
<feature type="region of interest" description="Disordered" evidence="1">
    <location>
        <begin position="271"/>
        <end position="306"/>
    </location>
</feature>
<keyword evidence="2" id="KW-0808">Transferase</keyword>
<evidence type="ECO:0000256" key="1">
    <source>
        <dbReference type="SAM" id="MobiDB-lite"/>
    </source>
</evidence>
<dbReference type="Gene3D" id="3.40.50.10540">
    <property type="entry name" value="Crotonobetainyl-coa:carnitine coa-transferase, domain 1"/>
    <property type="match status" value="2"/>
</dbReference>
<evidence type="ECO:0000313" key="2">
    <source>
        <dbReference type="EMBL" id="MWA00205.1"/>
    </source>
</evidence>